<evidence type="ECO:0000259" key="5">
    <source>
        <dbReference type="PROSITE" id="PS50893"/>
    </source>
</evidence>
<feature type="region of interest" description="Disordered" evidence="4">
    <location>
        <begin position="1"/>
        <end position="23"/>
    </location>
</feature>
<dbReference type="InterPro" id="IPR027417">
    <property type="entry name" value="P-loop_NTPase"/>
</dbReference>
<dbReference type="InterPro" id="IPR050166">
    <property type="entry name" value="ABC_transporter_ATP-bind"/>
</dbReference>
<name>A0ABP7N4E7_9MICO</name>
<dbReference type="InterPro" id="IPR017871">
    <property type="entry name" value="ABC_transporter-like_CS"/>
</dbReference>
<proteinExistence type="predicted"/>
<dbReference type="SMART" id="SM00382">
    <property type="entry name" value="AAA"/>
    <property type="match status" value="1"/>
</dbReference>
<evidence type="ECO:0000313" key="6">
    <source>
        <dbReference type="EMBL" id="GAA3936860.1"/>
    </source>
</evidence>
<reference evidence="7" key="1">
    <citation type="journal article" date="2019" name="Int. J. Syst. Evol. Microbiol.">
        <title>The Global Catalogue of Microorganisms (GCM) 10K type strain sequencing project: providing services to taxonomists for standard genome sequencing and annotation.</title>
        <authorList>
            <consortium name="The Broad Institute Genomics Platform"/>
            <consortium name="The Broad Institute Genome Sequencing Center for Infectious Disease"/>
            <person name="Wu L."/>
            <person name="Ma J."/>
        </authorList>
    </citation>
    <scope>NUCLEOTIDE SEQUENCE [LARGE SCALE GENOMIC DNA]</scope>
    <source>
        <strain evidence="7">JCM 17024</strain>
    </source>
</reference>
<dbReference type="InterPro" id="IPR003593">
    <property type="entry name" value="AAA+_ATPase"/>
</dbReference>
<keyword evidence="3 6" id="KW-0067">ATP-binding</keyword>
<dbReference type="Pfam" id="PF00005">
    <property type="entry name" value="ABC_tran"/>
    <property type="match status" value="1"/>
</dbReference>
<feature type="domain" description="ABC transporter" evidence="5">
    <location>
        <begin position="28"/>
        <end position="264"/>
    </location>
</feature>
<protein>
    <submittedName>
        <fullName evidence="6">ABC transporter ATP-binding protein</fullName>
    </submittedName>
</protein>
<dbReference type="RefSeq" id="WP_344818804.1">
    <property type="nucleotide sequence ID" value="NZ_BAABCP010000001.1"/>
</dbReference>
<accession>A0ABP7N4E7</accession>
<sequence>MKGIRVDISGEDTNNSESVQTNMPGSSIIIDSVSHVYETRSGPLHAVENVSLQVREGEFLALVGPSGSGKSTLLHMIAGLLTQTEGTITARGAEIDGPGSDRGMVFQSDTVFPWMTVEKNVMYGLGSLSSMSREHRKKAEDKVAHYLSKVDLLDHRKRYPKELSGGMRKRVELARAYVTDPDILLLDEPFGSLDALTREAMQLDLVKMAQGEKSQTIVLVTHDIEEAIFLADRVVVMTPRPARVDSEFEVPFSRPRDPGVIASQEFQRLRYEIRSRLEVDVV</sequence>
<dbReference type="GO" id="GO:0005524">
    <property type="term" value="F:ATP binding"/>
    <property type="evidence" value="ECO:0007669"/>
    <property type="project" value="UniProtKB-KW"/>
</dbReference>
<dbReference type="SUPFAM" id="SSF52540">
    <property type="entry name" value="P-loop containing nucleoside triphosphate hydrolases"/>
    <property type="match status" value="1"/>
</dbReference>
<comment type="caution">
    <text evidence="6">The sequence shown here is derived from an EMBL/GenBank/DDBJ whole genome shotgun (WGS) entry which is preliminary data.</text>
</comment>
<evidence type="ECO:0000256" key="2">
    <source>
        <dbReference type="ARBA" id="ARBA00022741"/>
    </source>
</evidence>
<gene>
    <name evidence="6" type="ORF">GCM10022383_13890</name>
</gene>
<dbReference type="PANTHER" id="PTHR42788:SF13">
    <property type="entry name" value="ALIPHATIC SULFONATES IMPORT ATP-BINDING PROTEIN SSUB"/>
    <property type="match status" value="1"/>
</dbReference>
<keyword evidence="2" id="KW-0547">Nucleotide-binding</keyword>
<dbReference type="EMBL" id="BAABCP010000001">
    <property type="protein sequence ID" value="GAA3936860.1"/>
    <property type="molecule type" value="Genomic_DNA"/>
</dbReference>
<evidence type="ECO:0000256" key="1">
    <source>
        <dbReference type="ARBA" id="ARBA00022448"/>
    </source>
</evidence>
<evidence type="ECO:0000313" key="7">
    <source>
        <dbReference type="Proteomes" id="UP001501591"/>
    </source>
</evidence>
<dbReference type="Gene3D" id="3.40.50.300">
    <property type="entry name" value="P-loop containing nucleotide triphosphate hydrolases"/>
    <property type="match status" value="1"/>
</dbReference>
<dbReference type="CDD" id="cd03293">
    <property type="entry name" value="ABC_NrtD_SsuB_transporters"/>
    <property type="match status" value="1"/>
</dbReference>
<keyword evidence="7" id="KW-1185">Reference proteome</keyword>
<dbReference type="PROSITE" id="PS00211">
    <property type="entry name" value="ABC_TRANSPORTER_1"/>
    <property type="match status" value="1"/>
</dbReference>
<keyword evidence="1" id="KW-0813">Transport</keyword>
<evidence type="ECO:0000256" key="4">
    <source>
        <dbReference type="SAM" id="MobiDB-lite"/>
    </source>
</evidence>
<dbReference type="PROSITE" id="PS50893">
    <property type="entry name" value="ABC_TRANSPORTER_2"/>
    <property type="match status" value="1"/>
</dbReference>
<dbReference type="InterPro" id="IPR003439">
    <property type="entry name" value="ABC_transporter-like_ATP-bd"/>
</dbReference>
<organism evidence="6 7">
    <name type="scientific">Microbacterium soli</name>
    <dbReference type="NCBI Taxonomy" id="446075"/>
    <lineage>
        <taxon>Bacteria</taxon>
        <taxon>Bacillati</taxon>
        <taxon>Actinomycetota</taxon>
        <taxon>Actinomycetes</taxon>
        <taxon>Micrococcales</taxon>
        <taxon>Microbacteriaceae</taxon>
        <taxon>Microbacterium</taxon>
    </lineage>
</organism>
<evidence type="ECO:0000256" key="3">
    <source>
        <dbReference type="ARBA" id="ARBA00022840"/>
    </source>
</evidence>
<feature type="compositionally biased region" description="Polar residues" evidence="4">
    <location>
        <begin position="11"/>
        <end position="23"/>
    </location>
</feature>
<dbReference type="Proteomes" id="UP001501591">
    <property type="component" value="Unassembled WGS sequence"/>
</dbReference>
<dbReference type="PANTHER" id="PTHR42788">
    <property type="entry name" value="TAURINE IMPORT ATP-BINDING PROTEIN-RELATED"/>
    <property type="match status" value="1"/>
</dbReference>